<dbReference type="EMBL" id="LGFU01000065">
    <property type="protein sequence ID" value="KUK46147.1"/>
    <property type="molecule type" value="Genomic_DNA"/>
</dbReference>
<accession>A0A101FXB9</accession>
<comment type="caution">
    <text evidence="1">The sequence shown here is derived from an EMBL/GenBank/DDBJ whole genome shotgun (WGS) entry which is preliminary data.</text>
</comment>
<proteinExistence type="predicted"/>
<feature type="non-terminal residue" evidence="1">
    <location>
        <position position="1"/>
    </location>
</feature>
<protein>
    <recommendedName>
        <fullName evidence="3">Glycosyltransferase</fullName>
    </recommendedName>
</protein>
<dbReference type="Proteomes" id="UP000064249">
    <property type="component" value="Unassembled WGS sequence"/>
</dbReference>
<sequence>SEIMPLITLFTAPKPFLDPHIKVIQENTLDNWLALGDAVQVVVIGDEPGIAEACAERGILHLPDVCCNKVGTPLISSIFQLARDVNESPFLMYSNSDILFFPELSSVVEGLASKTDRFLGVGERWDLDLDHPVDFLMDWEKSLRAEIQMSGKRHKRTGSDYFIYPRSCFKEIPDFAVGRAGWDNWMIFNARWQDCPLVDLSKGLTVVHQNHDYGHLPDGIIHYYQPETEENVKLAGGRRTMFTLSDHTYTFDGVQLTRKKLNWQAFWREVEIFPLVRLHSHALGFLFFSIFHPLKAFRELRGRLKYKVSKK</sequence>
<evidence type="ECO:0008006" key="3">
    <source>
        <dbReference type="Google" id="ProtNLM"/>
    </source>
</evidence>
<organism evidence="1 2">
    <name type="scientific">Anaerolinea thermophila</name>
    <dbReference type="NCBI Taxonomy" id="167964"/>
    <lineage>
        <taxon>Bacteria</taxon>
        <taxon>Bacillati</taxon>
        <taxon>Chloroflexota</taxon>
        <taxon>Anaerolineae</taxon>
        <taxon>Anaerolineales</taxon>
        <taxon>Anaerolineaceae</taxon>
        <taxon>Anaerolinea</taxon>
    </lineage>
</organism>
<dbReference type="AlphaFoldDB" id="A0A101FXB9"/>
<reference evidence="1 2" key="1">
    <citation type="journal article" date="2015" name="MBio">
        <title>Genome-Resolved Metagenomic Analysis Reveals Roles for Candidate Phyla and Other Microbial Community Members in Biogeochemical Transformations in Oil Reservoirs.</title>
        <authorList>
            <person name="Hu P."/>
            <person name="Tom L."/>
            <person name="Singh A."/>
            <person name="Thomas B.C."/>
            <person name="Baker B.J."/>
            <person name="Piceno Y.M."/>
            <person name="Andersen G.L."/>
            <person name="Banfield J.F."/>
        </authorList>
    </citation>
    <scope>NUCLEOTIDE SEQUENCE [LARGE SCALE GENOMIC DNA]</scope>
    <source>
        <strain evidence="1">46_16</strain>
    </source>
</reference>
<name>A0A101FXB9_9CHLR</name>
<gene>
    <name evidence="1" type="ORF">XD73_0984</name>
</gene>
<evidence type="ECO:0000313" key="1">
    <source>
        <dbReference type="EMBL" id="KUK46147.1"/>
    </source>
</evidence>
<evidence type="ECO:0000313" key="2">
    <source>
        <dbReference type="Proteomes" id="UP000064249"/>
    </source>
</evidence>